<organism evidence="1 2">
    <name type="scientific">Saccharibacillus endophyticus</name>
    <dbReference type="NCBI Taxonomy" id="2060666"/>
    <lineage>
        <taxon>Bacteria</taxon>
        <taxon>Bacillati</taxon>
        <taxon>Bacillota</taxon>
        <taxon>Bacilli</taxon>
        <taxon>Bacillales</taxon>
        <taxon>Paenibacillaceae</taxon>
        <taxon>Saccharibacillus</taxon>
    </lineage>
</organism>
<evidence type="ECO:0000313" key="1">
    <source>
        <dbReference type="EMBL" id="GGH68575.1"/>
    </source>
</evidence>
<dbReference type="RefSeq" id="WP_172237981.1">
    <property type="nucleotide sequence ID" value="NZ_BMDD01000001.1"/>
</dbReference>
<reference evidence="2" key="1">
    <citation type="journal article" date="2019" name="Int. J. Syst. Evol. Microbiol.">
        <title>The Global Catalogue of Microorganisms (GCM) 10K type strain sequencing project: providing services to taxonomists for standard genome sequencing and annotation.</title>
        <authorList>
            <consortium name="The Broad Institute Genomics Platform"/>
            <consortium name="The Broad Institute Genome Sequencing Center for Infectious Disease"/>
            <person name="Wu L."/>
            <person name="Ma J."/>
        </authorList>
    </citation>
    <scope>NUCLEOTIDE SEQUENCE [LARGE SCALE GENOMIC DNA]</scope>
    <source>
        <strain evidence="2">CCM 8702</strain>
    </source>
</reference>
<accession>A0ABQ1ZJ33</accession>
<dbReference type="Proteomes" id="UP000605427">
    <property type="component" value="Unassembled WGS sequence"/>
</dbReference>
<evidence type="ECO:0000313" key="2">
    <source>
        <dbReference type="Proteomes" id="UP000605427"/>
    </source>
</evidence>
<sequence length="212" mass="23860">MNESSPNSTGLLPEIGQCRNLFRAAAMLDAILSPEWEYRYYSYNSAWDAAEEMASMRDGEGSHYFALFTPRGLYIKGFDSERIKSGEAVLGVGDVPEDVTKFLQEPAFIGDETTFCIWRSVGKEWSADKSYGEQDLQVLRLLTGGAAYYSEWASEYYETRLDPQAVQRIFDLEPLTTDLLAMLNPEVNQANIEEDRIEIGYPQADSKAGSNE</sequence>
<dbReference type="EMBL" id="BMDD01000001">
    <property type="protein sequence ID" value="GGH68575.1"/>
    <property type="molecule type" value="Genomic_DNA"/>
</dbReference>
<proteinExistence type="predicted"/>
<keyword evidence="2" id="KW-1185">Reference proteome</keyword>
<protein>
    <submittedName>
        <fullName evidence="1">Uncharacterized protein</fullName>
    </submittedName>
</protein>
<comment type="caution">
    <text evidence="1">The sequence shown here is derived from an EMBL/GenBank/DDBJ whole genome shotgun (WGS) entry which is preliminary data.</text>
</comment>
<gene>
    <name evidence="1" type="ORF">GCM10007362_02740</name>
</gene>
<name>A0ABQ1ZJ33_9BACL</name>